<feature type="region of interest" description="Disordered" evidence="1">
    <location>
        <begin position="33"/>
        <end position="54"/>
    </location>
</feature>
<gene>
    <name evidence="2" type="ORF">TrRE_jg4388</name>
</gene>
<reference evidence="2" key="1">
    <citation type="submission" date="2022-07" db="EMBL/GenBank/DDBJ databases">
        <title>Genome analysis of Parmales, a sister group of diatoms, reveals the evolutionary specialization of diatoms from phago-mixotrophs to photoautotrophs.</title>
        <authorList>
            <person name="Ban H."/>
            <person name="Sato S."/>
            <person name="Yoshikawa S."/>
            <person name="Kazumasa Y."/>
            <person name="Nakamura Y."/>
            <person name="Ichinomiya M."/>
            <person name="Saitoh K."/>
            <person name="Sato N."/>
            <person name="Blanc-Mathieu R."/>
            <person name="Endo H."/>
            <person name="Kuwata A."/>
            <person name="Ogata H."/>
        </authorList>
    </citation>
    <scope>NUCLEOTIDE SEQUENCE</scope>
</reference>
<accession>A0A9W7DYF0</accession>
<feature type="compositionally biased region" description="Basic and acidic residues" evidence="1">
    <location>
        <begin position="37"/>
        <end position="54"/>
    </location>
</feature>
<sequence length="77" mass="8627">MQGARRQQAKIVVNDASIHNLRSVLLAAKNGETPAAARKEDKNEGVRVRAEKDKRDRALENLGRKSNSTRMKIMEAK</sequence>
<proteinExistence type="predicted"/>
<protein>
    <submittedName>
        <fullName evidence="2">Uncharacterized protein</fullName>
    </submittedName>
</protein>
<evidence type="ECO:0000256" key="1">
    <source>
        <dbReference type="SAM" id="MobiDB-lite"/>
    </source>
</evidence>
<comment type="caution">
    <text evidence="2">The sequence shown here is derived from an EMBL/GenBank/DDBJ whole genome shotgun (WGS) entry which is preliminary data.</text>
</comment>
<dbReference type="Proteomes" id="UP001165082">
    <property type="component" value="Unassembled WGS sequence"/>
</dbReference>
<evidence type="ECO:0000313" key="3">
    <source>
        <dbReference type="Proteomes" id="UP001165082"/>
    </source>
</evidence>
<dbReference type="AlphaFoldDB" id="A0A9W7DYF0"/>
<evidence type="ECO:0000313" key="2">
    <source>
        <dbReference type="EMBL" id="GMH59732.1"/>
    </source>
</evidence>
<organism evidence="2 3">
    <name type="scientific">Triparma retinervis</name>
    <dbReference type="NCBI Taxonomy" id="2557542"/>
    <lineage>
        <taxon>Eukaryota</taxon>
        <taxon>Sar</taxon>
        <taxon>Stramenopiles</taxon>
        <taxon>Ochrophyta</taxon>
        <taxon>Bolidophyceae</taxon>
        <taxon>Parmales</taxon>
        <taxon>Triparmaceae</taxon>
        <taxon>Triparma</taxon>
    </lineage>
</organism>
<feature type="non-terminal residue" evidence="2">
    <location>
        <position position="77"/>
    </location>
</feature>
<dbReference type="EMBL" id="BRXZ01002318">
    <property type="protein sequence ID" value="GMH59732.1"/>
    <property type="molecule type" value="Genomic_DNA"/>
</dbReference>
<dbReference type="OrthoDB" id="10624059at2759"/>
<keyword evidence="3" id="KW-1185">Reference proteome</keyword>
<name>A0A9W7DYF0_9STRA</name>